<dbReference type="EMBL" id="JABZFZ010000474">
    <property type="protein sequence ID" value="MBF0940756.1"/>
    <property type="molecule type" value="Genomic_DNA"/>
</dbReference>
<protein>
    <submittedName>
        <fullName evidence="1">NTP pyrophosphohydrolase</fullName>
    </submittedName>
</protein>
<comment type="caution">
    <text evidence="1">The sequence shown here is derived from an EMBL/GenBank/DDBJ whole genome shotgun (WGS) entry which is preliminary data.</text>
</comment>
<organism evidence="1 2">
    <name type="scientific">Schaalia georgiae</name>
    <dbReference type="NCBI Taxonomy" id="52768"/>
    <lineage>
        <taxon>Bacteria</taxon>
        <taxon>Bacillati</taxon>
        <taxon>Actinomycetota</taxon>
        <taxon>Actinomycetes</taxon>
        <taxon>Actinomycetales</taxon>
        <taxon>Actinomycetaceae</taxon>
        <taxon>Schaalia</taxon>
    </lineage>
</organism>
<reference evidence="1" key="1">
    <citation type="submission" date="2020-04" db="EMBL/GenBank/DDBJ databases">
        <title>Deep metagenomics examines the oral microbiome during advanced dental caries in children, revealing novel taxa and co-occurrences with host molecules.</title>
        <authorList>
            <person name="Baker J.L."/>
            <person name="Morton J.T."/>
            <person name="Dinis M."/>
            <person name="Alvarez R."/>
            <person name="Tran N.C."/>
            <person name="Knight R."/>
            <person name="Edlund A."/>
        </authorList>
    </citation>
    <scope>NUCLEOTIDE SEQUENCE</scope>
    <source>
        <strain evidence="1">JCVI_32_bin.64</strain>
    </source>
</reference>
<dbReference type="AlphaFoldDB" id="A0A929N388"/>
<gene>
    <name evidence="1" type="ORF">HXK03_07785</name>
</gene>
<name>A0A929N388_9ACTO</name>
<accession>A0A929N388</accession>
<evidence type="ECO:0000313" key="2">
    <source>
        <dbReference type="Proteomes" id="UP000718630"/>
    </source>
</evidence>
<evidence type="ECO:0000313" key="1">
    <source>
        <dbReference type="EMBL" id="MBF0940756.1"/>
    </source>
</evidence>
<dbReference type="Proteomes" id="UP000718630">
    <property type="component" value="Unassembled WGS sequence"/>
</dbReference>
<proteinExistence type="predicted"/>
<sequence length="157" mass="17359">MDNKYGTSDGYTSPQTPESIAEEMRTCLTAPRYLDGFECFCIVVWPLPDGVSDPTNMPRRSQGLTDYIQCGGSTRAMSVEIRATHQDGSYQHWAVAREPIADPDKWVSIEWEGPLGSFAIHVHPEEAFTGEQAAPVFRDYIAGGALPPSELLRPLDI</sequence>